<sequence length="77" mass="8510">IDKISKDEQTIFRQYGWSEAGTRAESGQVFVRGRRFTVTALLTLEGISAGTVVEGSMNCNMFLDFLENGVVSLSYNP</sequence>
<proteinExistence type="predicted"/>
<feature type="non-terminal residue" evidence="1">
    <location>
        <position position="77"/>
    </location>
</feature>
<accession>A0A5M3MF58</accession>
<dbReference type="EMBL" id="JH711584">
    <property type="protein sequence ID" value="EIW77245.1"/>
    <property type="molecule type" value="Genomic_DNA"/>
</dbReference>
<protein>
    <submittedName>
        <fullName evidence="1">Uncharacterized protein</fullName>
    </submittedName>
</protein>
<feature type="non-terminal residue" evidence="1">
    <location>
        <position position="1"/>
    </location>
</feature>
<gene>
    <name evidence="1" type="ORF">CONPUDRAFT_22575</name>
</gene>
<dbReference type="OrthoDB" id="2142724at2759"/>
<name>A0A5M3MF58_CONPW</name>
<keyword evidence="2" id="KW-1185">Reference proteome</keyword>
<dbReference type="AlphaFoldDB" id="A0A5M3MF58"/>
<dbReference type="KEGG" id="cput:CONPUDRAFT_22575"/>
<reference evidence="2" key="1">
    <citation type="journal article" date="2012" name="Science">
        <title>The Paleozoic origin of enzymatic lignin decomposition reconstructed from 31 fungal genomes.</title>
        <authorList>
            <person name="Floudas D."/>
            <person name="Binder M."/>
            <person name="Riley R."/>
            <person name="Barry K."/>
            <person name="Blanchette R.A."/>
            <person name="Henrissat B."/>
            <person name="Martinez A.T."/>
            <person name="Otillar R."/>
            <person name="Spatafora J.W."/>
            <person name="Yadav J.S."/>
            <person name="Aerts A."/>
            <person name="Benoit I."/>
            <person name="Boyd A."/>
            <person name="Carlson A."/>
            <person name="Copeland A."/>
            <person name="Coutinho P.M."/>
            <person name="de Vries R.P."/>
            <person name="Ferreira P."/>
            <person name="Findley K."/>
            <person name="Foster B."/>
            <person name="Gaskell J."/>
            <person name="Glotzer D."/>
            <person name="Gorecki P."/>
            <person name="Heitman J."/>
            <person name="Hesse C."/>
            <person name="Hori C."/>
            <person name="Igarashi K."/>
            <person name="Jurgens J.A."/>
            <person name="Kallen N."/>
            <person name="Kersten P."/>
            <person name="Kohler A."/>
            <person name="Kuees U."/>
            <person name="Kumar T.K.A."/>
            <person name="Kuo A."/>
            <person name="LaButti K."/>
            <person name="Larrondo L.F."/>
            <person name="Lindquist E."/>
            <person name="Ling A."/>
            <person name="Lombard V."/>
            <person name="Lucas S."/>
            <person name="Lundell T."/>
            <person name="Martin R."/>
            <person name="McLaughlin D.J."/>
            <person name="Morgenstern I."/>
            <person name="Morin E."/>
            <person name="Murat C."/>
            <person name="Nagy L.G."/>
            <person name="Nolan M."/>
            <person name="Ohm R.A."/>
            <person name="Patyshakuliyeva A."/>
            <person name="Rokas A."/>
            <person name="Ruiz-Duenas F.J."/>
            <person name="Sabat G."/>
            <person name="Salamov A."/>
            <person name="Samejima M."/>
            <person name="Schmutz J."/>
            <person name="Slot J.C."/>
            <person name="St John F."/>
            <person name="Stenlid J."/>
            <person name="Sun H."/>
            <person name="Sun S."/>
            <person name="Syed K."/>
            <person name="Tsang A."/>
            <person name="Wiebenga A."/>
            <person name="Young D."/>
            <person name="Pisabarro A."/>
            <person name="Eastwood D.C."/>
            <person name="Martin F."/>
            <person name="Cullen D."/>
            <person name="Grigoriev I.V."/>
            <person name="Hibbett D.S."/>
        </authorList>
    </citation>
    <scope>NUCLEOTIDE SEQUENCE [LARGE SCALE GENOMIC DNA]</scope>
    <source>
        <strain evidence="2">RWD-64-598 SS2</strain>
    </source>
</reference>
<dbReference type="RefSeq" id="XP_007772349.1">
    <property type="nucleotide sequence ID" value="XM_007774159.1"/>
</dbReference>
<evidence type="ECO:0000313" key="1">
    <source>
        <dbReference type="EMBL" id="EIW77245.1"/>
    </source>
</evidence>
<evidence type="ECO:0000313" key="2">
    <source>
        <dbReference type="Proteomes" id="UP000053558"/>
    </source>
</evidence>
<comment type="caution">
    <text evidence="1">The sequence shown here is derived from an EMBL/GenBank/DDBJ whole genome shotgun (WGS) entry which is preliminary data.</text>
</comment>
<dbReference type="Proteomes" id="UP000053558">
    <property type="component" value="Unassembled WGS sequence"/>
</dbReference>
<dbReference type="OMA" id="HADFICH"/>
<dbReference type="GeneID" id="19206554"/>
<organism evidence="1 2">
    <name type="scientific">Coniophora puteana (strain RWD-64-598)</name>
    <name type="common">Brown rot fungus</name>
    <dbReference type="NCBI Taxonomy" id="741705"/>
    <lineage>
        <taxon>Eukaryota</taxon>
        <taxon>Fungi</taxon>
        <taxon>Dikarya</taxon>
        <taxon>Basidiomycota</taxon>
        <taxon>Agaricomycotina</taxon>
        <taxon>Agaricomycetes</taxon>
        <taxon>Agaricomycetidae</taxon>
        <taxon>Boletales</taxon>
        <taxon>Coniophorineae</taxon>
        <taxon>Coniophoraceae</taxon>
        <taxon>Coniophora</taxon>
    </lineage>
</organism>